<dbReference type="Proteomes" id="UP001207626">
    <property type="component" value="Unassembled WGS sequence"/>
</dbReference>
<dbReference type="InterPro" id="IPR011701">
    <property type="entry name" value="MFS"/>
</dbReference>
<feature type="transmembrane region" description="Helical" evidence="7">
    <location>
        <begin position="178"/>
        <end position="198"/>
    </location>
</feature>
<evidence type="ECO:0000256" key="1">
    <source>
        <dbReference type="ARBA" id="ARBA00004651"/>
    </source>
</evidence>
<evidence type="ECO:0000256" key="7">
    <source>
        <dbReference type="SAM" id="Phobius"/>
    </source>
</evidence>
<dbReference type="Gene3D" id="1.20.1250.20">
    <property type="entry name" value="MFS general substrate transporter like domains"/>
    <property type="match status" value="2"/>
</dbReference>
<name>A0ABT4E0W5_9BACL</name>
<keyword evidence="2" id="KW-0813">Transport</keyword>
<keyword evidence="5 7" id="KW-1133">Transmembrane helix</keyword>
<comment type="subcellular location">
    <subcellularLocation>
        <location evidence="1">Cell membrane</location>
        <topology evidence="1">Multi-pass membrane protein</topology>
    </subcellularLocation>
</comment>
<comment type="caution">
    <text evidence="8">The sequence shown here is derived from an EMBL/GenBank/DDBJ whole genome shotgun (WGS) entry which is preliminary data.</text>
</comment>
<feature type="transmembrane region" description="Helical" evidence="7">
    <location>
        <begin position="205"/>
        <end position="231"/>
    </location>
</feature>
<gene>
    <name evidence="8" type="ORF">M5X09_21195</name>
</gene>
<keyword evidence="9" id="KW-1185">Reference proteome</keyword>
<evidence type="ECO:0000313" key="8">
    <source>
        <dbReference type="EMBL" id="MCY9522138.1"/>
    </source>
</evidence>
<evidence type="ECO:0000256" key="5">
    <source>
        <dbReference type="ARBA" id="ARBA00022989"/>
    </source>
</evidence>
<keyword evidence="3" id="KW-1003">Cell membrane</keyword>
<protein>
    <submittedName>
        <fullName evidence="8">MFS transporter</fullName>
    </submittedName>
</protein>
<feature type="transmembrane region" description="Helical" evidence="7">
    <location>
        <begin position="284"/>
        <end position="313"/>
    </location>
</feature>
<keyword evidence="6 7" id="KW-0472">Membrane</keyword>
<dbReference type="InterPro" id="IPR036259">
    <property type="entry name" value="MFS_trans_sf"/>
</dbReference>
<organism evidence="8 9">
    <name type="scientific">Paenibacillus apiarius</name>
    <dbReference type="NCBI Taxonomy" id="46240"/>
    <lineage>
        <taxon>Bacteria</taxon>
        <taxon>Bacillati</taxon>
        <taxon>Bacillota</taxon>
        <taxon>Bacilli</taxon>
        <taxon>Bacillales</taxon>
        <taxon>Paenibacillaceae</taxon>
        <taxon>Paenibacillus</taxon>
    </lineage>
</organism>
<feature type="transmembrane region" description="Helical" evidence="7">
    <location>
        <begin position="136"/>
        <end position="158"/>
    </location>
</feature>
<feature type="transmembrane region" description="Helical" evidence="7">
    <location>
        <begin position="75"/>
        <end position="93"/>
    </location>
</feature>
<dbReference type="EMBL" id="JAMDLW010000031">
    <property type="protein sequence ID" value="MCY9522138.1"/>
    <property type="molecule type" value="Genomic_DNA"/>
</dbReference>
<evidence type="ECO:0000256" key="2">
    <source>
        <dbReference type="ARBA" id="ARBA00022448"/>
    </source>
</evidence>
<proteinExistence type="predicted"/>
<accession>A0ABT4E0W5</accession>
<feature type="transmembrane region" description="Helical" evidence="7">
    <location>
        <begin position="49"/>
        <end position="69"/>
    </location>
</feature>
<evidence type="ECO:0000313" key="9">
    <source>
        <dbReference type="Proteomes" id="UP001207626"/>
    </source>
</evidence>
<dbReference type="PANTHER" id="PTHR43414">
    <property type="entry name" value="MULTIDRUG RESISTANCE PROTEIN MDTG"/>
    <property type="match status" value="1"/>
</dbReference>
<dbReference type="Pfam" id="PF07690">
    <property type="entry name" value="MFS_1"/>
    <property type="match status" value="2"/>
</dbReference>
<evidence type="ECO:0000256" key="3">
    <source>
        <dbReference type="ARBA" id="ARBA00022475"/>
    </source>
</evidence>
<evidence type="ECO:0000256" key="4">
    <source>
        <dbReference type="ARBA" id="ARBA00022692"/>
    </source>
</evidence>
<keyword evidence="4 7" id="KW-0812">Transmembrane</keyword>
<dbReference type="SUPFAM" id="SSF103473">
    <property type="entry name" value="MFS general substrate transporter"/>
    <property type="match status" value="1"/>
</dbReference>
<dbReference type="RefSeq" id="WP_268601290.1">
    <property type="nucleotide sequence ID" value="NZ_JAMDLV010000072.1"/>
</dbReference>
<evidence type="ECO:0000256" key="6">
    <source>
        <dbReference type="ARBA" id="ARBA00023136"/>
    </source>
</evidence>
<feature type="transmembrane region" description="Helical" evidence="7">
    <location>
        <begin position="6"/>
        <end position="28"/>
    </location>
</feature>
<reference evidence="8 9" key="1">
    <citation type="submission" date="2022-05" db="EMBL/GenBank/DDBJ databases">
        <title>Genome Sequencing of Bee-Associated Microbes.</title>
        <authorList>
            <person name="Dunlap C."/>
        </authorList>
    </citation>
    <scope>NUCLEOTIDE SEQUENCE [LARGE SCALE GENOMIC DNA]</scope>
    <source>
        <strain evidence="8 9">NRRL NRS-1438</strain>
    </source>
</reference>
<dbReference type="PANTHER" id="PTHR43414:SF1">
    <property type="entry name" value="PEPTIDE PERMEASE"/>
    <property type="match status" value="1"/>
</dbReference>
<sequence length="327" mass="36435">MTGFMLADSVWLFAFLYILNGMGQSFYIPAERAQIADIVPDEKRAEVYGVLNTLGYIGQGLGPVLGLLVFVLEPALVFGLQACSLLIYLLVFWKTTHETAPLNHLNEPLATVVVQDSQTDRSIDKSRSVFRRTKQFVFLHQHVILLMLCTLPISFFYAQTETTFRIHAQAIFTDHLSVIAILATVKACLSVGLQVWLIKNTEHMLLITIMLITCLCYTMTSLLYGFASVLWPLLVAQLKMTIGESLGLSRLHQYVAGIAPVTDRGLYFSIHGTHWDISRSIGPYLGGIVFIQTSGAVLFIIVSILLVVSYLSFRCLLSRNVRAANNL</sequence>